<evidence type="ECO:0000259" key="10">
    <source>
        <dbReference type="PROSITE" id="PS50888"/>
    </source>
</evidence>
<dbReference type="InterPro" id="IPR011598">
    <property type="entry name" value="bHLH_dom"/>
</dbReference>
<dbReference type="GO" id="GO:0007283">
    <property type="term" value="P:spermatogenesis"/>
    <property type="evidence" value="ECO:0007669"/>
    <property type="project" value="UniProtKB-KW"/>
</dbReference>
<reference evidence="11" key="1">
    <citation type="submission" date="2025-08" db="UniProtKB">
        <authorList>
            <consortium name="Ensembl"/>
        </authorList>
    </citation>
    <scope>IDENTIFICATION</scope>
</reference>
<evidence type="ECO:0000256" key="8">
    <source>
        <dbReference type="ARBA" id="ARBA00023242"/>
    </source>
</evidence>
<dbReference type="SMART" id="SM00353">
    <property type="entry name" value="HLH"/>
    <property type="match status" value="1"/>
</dbReference>
<dbReference type="PROSITE" id="PS50888">
    <property type="entry name" value="BHLH"/>
    <property type="match status" value="1"/>
</dbReference>
<keyword evidence="2" id="KW-0217">Developmental protein</keyword>
<proteinExistence type="predicted"/>
<dbReference type="Ensembl" id="ENSNMLT00000013585.1">
    <property type="protein sequence ID" value="ENSNMLP00000012007.1"/>
    <property type="gene ID" value="ENSNMLG00000008215.1"/>
</dbReference>
<feature type="region of interest" description="Disordered" evidence="9">
    <location>
        <begin position="1"/>
        <end position="44"/>
    </location>
</feature>
<dbReference type="GO" id="GO:0000981">
    <property type="term" value="F:DNA-binding transcription factor activity, RNA polymerase II-specific"/>
    <property type="evidence" value="ECO:0007669"/>
    <property type="project" value="TreeGrafter"/>
</dbReference>
<keyword evidence="6" id="KW-0238">DNA-binding</keyword>
<evidence type="ECO:0000256" key="9">
    <source>
        <dbReference type="SAM" id="MobiDB-lite"/>
    </source>
</evidence>
<evidence type="ECO:0000256" key="7">
    <source>
        <dbReference type="ARBA" id="ARBA00023163"/>
    </source>
</evidence>
<keyword evidence="4" id="KW-0744">Spermatogenesis</keyword>
<dbReference type="GO" id="GO:0005634">
    <property type="term" value="C:nucleus"/>
    <property type="evidence" value="ECO:0007669"/>
    <property type="project" value="UniProtKB-SubCell"/>
</dbReference>
<dbReference type="GO" id="GO:0030154">
    <property type="term" value="P:cell differentiation"/>
    <property type="evidence" value="ECO:0007669"/>
    <property type="project" value="UniProtKB-KW"/>
</dbReference>
<evidence type="ECO:0000256" key="4">
    <source>
        <dbReference type="ARBA" id="ARBA00022871"/>
    </source>
</evidence>
<sequence length="104" mass="12158">RRRIHPSPTPGSAGETRSSVKKKPPQFVPPNVRRERHNSKERERRRRIRLCCDELNMLVPFCQADTDKVTTLQWAATYLRYVNKIYGDAIKEVCLLITCKVTYV</sequence>
<reference evidence="11" key="2">
    <citation type="submission" date="2025-09" db="UniProtKB">
        <authorList>
            <consortium name="Ensembl"/>
        </authorList>
    </citation>
    <scope>IDENTIFICATION</scope>
</reference>
<keyword evidence="3" id="KW-0221">Differentiation</keyword>
<evidence type="ECO:0000313" key="12">
    <source>
        <dbReference type="Proteomes" id="UP000694523"/>
    </source>
</evidence>
<name>A0A8C6SW85_9GOBI</name>
<evidence type="ECO:0000256" key="1">
    <source>
        <dbReference type="ARBA" id="ARBA00004123"/>
    </source>
</evidence>
<evidence type="ECO:0000256" key="2">
    <source>
        <dbReference type="ARBA" id="ARBA00022473"/>
    </source>
</evidence>
<comment type="subcellular location">
    <subcellularLocation>
        <location evidence="1">Nucleus</location>
    </subcellularLocation>
</comment>
<keyword evidence="5" id="KW-0805">Transcription regulation</keyword>
<dbReference type="Gene3D" id="4.10.280.10">
    <property type="entry name" value="Helix-loop-helix DNA-binding domain"/>
    <property type="match status" value="1"/>
</dbReference>
<feature type="compositionally biased region" description="Basic residues" evidence="9">
    <location>
        <begin position="34"/>
        <end position="44"/>
    </location>
</feature>
<dbReference type="AlphaFoldDB" id="A0A8C6SW85"/>
<keyword evidence="12" id="KW-1185">Reference proteome</keyword>
<dbReference type="Pfam" id="PF00010">
    <property type="entry name" value="HLH"/>
    <property type="match status" value="1"/>
</dbReference>
<dbReference type="Proteomes" id="UP000694523">
    <property type="component" value="Unplaced"/>
</dbReference>
<dbReference type="InterPro" id="IPR036638">
    <property type="entry name" value="HLH_DNA-bd_sf"/>
</dbReference>
<protein>
    <recommendedName>
        <fullName evidence="10">BHLH domain-containing protein</fullName>
    </recommendedName>
</protein>
<evidence type="ECO:0000256" key="6">
    <source>
        <dbReference type="ARBA" id="ARBA00023125"/>
    </source>
</evidence>
<evidence type="ECO:0000256" key="3">
    <source>
        <dbReference type="ARBA" id="ARBA00022782"/>
    </source>
</evidence>
<dbReference type="GO" id="GO:0000978">
    <property type="term" value="F:RNA polymerase II cis-regulatory region sequence-specific DNA binding"/>
    <property type="evidence" value="ECO:0007669"/>
    <property type="project" value="TreeGrafter"/>
</dbReference>
<dbReference type="PANTHER" id="PTHR15402:SF2">
    <property type="entry name" value="TRANSCRIPTION FACTOR LIKE 5"/>
    <property type="match status" value="1"/>
</dbReference>
<dbReference type="InterPro" id="IPR039583">
    <property type="entry name" value="TCFL5/SOLH1/2"/>
</dbReference>
<dbReference type="GO" id="GO:0046983">
    <property type="term" value="F:protein dimerization activity"/>
    <property type="evidence" value="ECO:0007669"/>
    <property type="project" value="InterPro"/>
</dbReference>
<organism evidence="11 12">
    <name type="scientific">Neogobius melanostomus</name>
    <name type="common">round goby</name>
    <dbReference type="NCBI Taxonomy" id="47308"/>
    <lineage>
        <taxon>Eukaryota</taxon>
        <taxon>Metazoa</taxon>
        <taxon>Chordata</taxon>
        <taxon>Craniata</taxon>
        <taxon>Vertebrata</taxon>
        <taxon>Euteleostomi</taxon>
        <taxon>Actinopterygii</taxon>
        <taxon>Neopterygii</taxon>
        <taxon>Teleostei</taxon>
        <taxon>Neoteleostei</taxon>
        <taxon>Acanthomorphata</taxon>
        <taxon>Gobiaria</taxon>
        <taxon>Gobiiformes</taxon>
        <taxon>Gobioidei</taxon>
        <taxon>Gobiidae</taxon>
        <taxon>Benthophilinae</taxon>
        <taxon>Neogobiini</taxon>
        <taxon>Neogobius</taxon>
    </lineage>
</organism>
<feature type="domain" description="BHLH" evidence="10">
    <location>
        <begin position="32"/>
        <end position="82"/>
    </location>
</feature>
<accession>A0A8C6SW85</accession>
<dbReference type="PANTHER" id="PTHR15402">
    <property type="entry name" value="TRANSCRIPTION FACTOR-LIKE 5 PROTEIN"/>
    <property type="match status" value="1"/>
</dbReference>
<evidence type="ECO:0000256" key="5">
    <source>
        <dbReference type="ARBA" id="ARBA00023015"/>
    </source>
</evidence>
<dbReference type="SUPFAM" id="SSF47459">
    <property type="entry name" value="HLH, helix-loop-helix DNA-binding domain"/>
    <property type="match status" value="1"/>
</dbReference>
<keyword evidence="7" id="KW-0804">Transcription</keyword>
<keyword evidence="8" id="KW-0539">Nucleus</keyword>
<evidence type="ECO:0000313" key="11">
    <source>
        <dbReference type="Ensembl" id="ENSNMLP00000012007.1"/>
    </source>
</evidence>
<dbReference type="FunFam" id="4.10.280.10:FF:000057">
    <property type="entry name" value="transcription factor-like 5 protein-like"/>
    <property type="match status" value="1"/>
</dbReference>